<dbReference type="InterPro" id="IPR001173">
    <property type="entry name" value="Glyco_trans_2-like"/>
</dbReference>
<gene>
    <name evidence="2" type="ORF">UFOPK3772_02680</name>
</gene>
<feature type="domain" description="Glycosyltransferase 2-like" evidence="1">
    <location>
        <begin position="3"/>
        <end position="123"/>
    </location>
</feature>
<dbReference type="PANTHER" id="PTHR43685:SF2">
    <property type="entry name" value="GLYCOSYLTRANSFERASE 2-LIKE DOMAIN-CONTAINING PROTEIN"/>
    <property type="match status" value="1"/>
</dbReference>
<reference evidence="2" key="1">
    <citation type="submission" date="2020-05" db="EMBL/GenBank/DDBJ databases">
        <authorList>
            <person name="Chiriac C."/>
            <person name="Salcher M."/>
            <person name="Ghai R."/>
            <person name="Kavagutti S V."/>
        </authorList>
    </citation>
    <scope>NUCLEOTIDE SEQUENCE</scope>
</reference>
<sequence>MVPTLGTRLEFLERCLKSISSQEARADIVIVGPETPALHEMAARFNAEFLKDPGSLTGAINLGASSASPAHEFVNWLGDDDLLAPGGLRAVSQALDVNPSAVVAYGACRYVDEDDREIWLNRAGPWARRVLKWGPDLIPQPGMLIRVSAWRAVNGVDESFRFAFDLDLLLRLQRIGSLVDVDDVVSSFRWHADSLTVGDRTTNLRESEDAKRRALGPVARKLSWLWERPVRGATRLAAAEVQRRSRK</sequence>
<dbReference type="EMBL" id="CAFBNE010000112">
    <property type="protein sequence ID" value="CAB4965596.1"/>
    <property type="molecule type" value="Genomic_DNA"/>
</dbReference>
<dbReference type="Gene3D" id="3.90.550.10">
    <property type="entry name" value="Spore Coat Polysaccharide Biosynthesis Protein SpsA, Chain A"/>
    <property type="match status" value="1"/>
</dbReference>
<organism evidence="2">
    <name type="scientific">freshwater metagenome</name>
    <dbReference type="NCBI Taxonomy" id="449393"/>
    <lineage>
        <taxon>unclassified sequences</taxon>
        <taxon>metagenomes</taxon>
        <taxon>ecological metagenomes</taxon>
    </lineage>
</organism>
<evidence type="ECO:0000259" key="1">
    <source>
        <dbReference type="Pfam" id="PF00535"/>
    </source>
</evidence>
<name>A0A6J7LBE9_9ZZZZ</name>
<evidence type="ECO:0000313" key="2">
    <source>
        <dbReference type="EMBL" id="CAB4965596.1"/>
    </source>
</evidence>
<dbReference type="InterPro" id="IPR029044">
    <property type="entry name" value="Nucleotide-diphossugar_trans"/>
</dbReference>
<dbReference type="PANTHER" id="PTHR43685">
    <property type="entry name" value="GLYCOSYLTRANSFERASE"/>
    <property type="match status" value="1"/>
</dbReference>
<dbReference type="InterPro" id="IPR050834">
    <property type="entry name" value="Glycosyltransf_2"/>
</dbReference>
<dbReference type="AlphaFoldDB" id="A0A6J7LBE9"/>
<protein>
    <submittedName>
        <fullName evidence="2">Unannotated protein</fullName>
    </submittedName>
</protein>
<dbReference type="Pfam" id="PF00535">
    <property type="entry name" value="Glycos_transf_2"/>
    <property type="match status" value="1"/>
</dbReference>
<accession>A0A6J7LBE9</accession>
<proteinExistence type="predicted"/>
<dbReference type="SUPFAM" id="SSF53448">
    <property type="entry name" value="Nucleotide-diphospho-sugar transferases"/>
    <property type="match status" value="1"/>
</dbReference>